<keyword evidence="2" id="KW-1185">Reference proteome</keyword>
<comment type="caution">
    <text evidence="1">The sequence shown here is derived from an EMBL/GenBank/DDBJ whole genome shotgun (WGS) entry which is preliminary data.</text>
</comment>
<evidence type="ECO:0000313" key="1">
    <source>
        <dbReference type="EMBL" id="MFC7058956.1"/>
    </source>
</evidence>
<reference evidence="1 2" key="1">
    <citation type="journal article" date="2019" name="Int. J. Syst. Evol. Microbiol.">
        <title>The Global Catalogue of Microorganisms (GCM) 10K type strain sequencing project: providing services to taxonomists for standard genome sequencing and annotation.</title>
        <authorList>
            <consortium name="The Broad Institute Genomics Platform"/>
            <consortium name="The Broad Institute Genome Sequencing Center for Infectious Disease"/>
            <person name="Wu L."/>
            <person name="Ma J."/>
        </authorList>
    </citation>
    <scope>NUCLEOTIDE SEQUENCE [LARGE SCALE GENOMIC DNA]</scope>
    <source>
        <strain evidence="1 2">JCM 30072</strain>
    </source>
</reference>
<sequence length="431" mass="47840">MPKLKRRKDGGYFIHASGDNNPVNTFQVTDRGAEIVKSSGRSLDEFFPDQLFYLLHDLDHLSTKGADLTDPTIGDITNIDWATDELSVESRVQVALQLIETHGVSQLFDGDAAKWVLGLTGNAPVLIEPLVEAIAAAAGYSYETIHEYNDMFHEGERLLDIALCAYLQYQWLRDTATFDGESQHRKHRVVHGSTGSHIYIEVPSDEQTTYTIPTDMPESIDEALRDELSDVWGLGVGSAGFAALSSFELTNRHDIEHGVILPAERLADFPVDLPPRSVLTEQYEALRLLQNHVEHVLSSPNSDVEYGDGSICDQWYQHIHDRLTNGSNGEDALGAQQGDRVDHTAQTYRDCYGDGEQVTDFKFITQTQPDESEQLRLFGFGIFDHGEQVHVPVAPDTEAPLPVYPQSEHELTQAVALLDEFPAKPSAGTPV</sequence>
<gene>
    <name evidence="1" type="ORF">ACFQQG_13225</name>
</gene>
<dbReference type="EMBL" id="JBHSZI010000001">
    <property type="protein sequence ID" value="MFC7058956.1"/>
    <property type="molecule type" value="Genomic_DNA"/>
</dbReference>
<proteinExistence type="predicted"/>
<dbReference type="RefSeq" id="WP_267161692.1">
    <property type="nucleotide sequence ID" value="NZ_CP112972.1"/>
</dbReference>
<dbReference type="Proteomes" id="UP001596445">
    <property type="component" value="Unassembled WGS sequence"/>
</dbReference>
<dbReference type="AlphaFoldDB" id="A0ABD5W0I8"/>
<protein>
    <submittedName>
        <fullName evidence="1">Uncharacterized protein</fullName>
    </submittedName>
</protein>
<organism evidence="1 2">
    <name type="scientific">Halovenus salina</name>
    <dbReference type="NCBI Taxonomy" id="1510225"/>
    <lineage>
        <taxon>Archaea</taxon>
        <taxon>Methanobacteriati</taxon>
        <taxon>Methanobacteriota</taxon>
        <taxon>Stenosarchaea group</taxon>
        <taxon>Halobacteria</taxon>
        <taxon>Halobacteriales</taxon>
        <taxon>Haloarculaceae</taxon>
        <taxon>Halovenus</taxon>
    </lineage>
</organism>
<name>A0ABD5W0I8_9EURY</name>
<dbReference type="GeneID" id="76631038"/>
<evidence type="ECO:0000313" key="2">
    <source>
        <dbReference type="Proteomes" id="UP001596445"/>
    </source>
</evidence>
<accession>A0ABD5W0I8</accession>